<dbReference type="InterPro" id="IPR001763">
    <property type="entry name" value="Rhodanese-like_dom"/>
</dbReference>
<dbReference type="InterPro" id="IPR051126">
    <property type="entry name" value="Thiosulfate_sulfurtransferase"/>
</dbReference>
<dbReference type="Pfam" id="PF00581">
    <property type="entry name" value="Rhodanese"/>
    <property type="match status" value="2"/>
</dbReference>
<dbReference type="SUPFAM" id="SSF52821">
    <property type="entry name" value="Rhodanese/Cell cycle control phosphatase"/>
    <property type="match status" value="2"/>
</dbReference>
<dbReference type="InterPro" id="IPR036873">
    <property type="entry name" value="Rhodanese-like_dom_sf"/>
</dbReference>
<dbReference type="EMBL" id="BMNN01000003">
    <property type="protein sequence ID" value="GGI99899.1"/>
    <property type="molecule type" value="Genomic_DNA"/>
</dbReference>
<comment type="caution">
    <text evidence="4">The sequence shown here is derived from an EMBL/GenBank/DDBJ whole genome shotgun (WGS) entry which is preliminary data.</text>
</comment>
<organism evidence="4 5">
    <name type="scientific">Halopseudomonas pertucinogena</name>
    <dbReference type="NCBI Taxonomy" id="86175"/>
    <lineage>
        <taxon>Bacteria</taxon>
        <taxon>Pseudomonadati</taxon>
        <taxon>Pseudomonadota</taxon>
        <taxon>Gammaproteobacteria</taxon>
        <taxon>Pseudomonadales</taxon>
        <taxon>Pseudomonadaceae</taxon>
        <taxon>Halopseudomonas</taxon>
    </lineage>
</organism>
<dbReference type="RefSeq" id="WP_188636101.1">
    <property type="nucleotide sequence ID" value="NZ_BMNN01000003.1"/>
</dbReference>
<dbReference type="PROSITE" id="PS00683">
    <property type="entry name" value="RHODANESE_2"/>
    <property type="match status" value="1"/>
</dbReference>
<dbReference type="Gene3D" id="3.40.250.10">
    <property type="entry name" value="Rhodanese-like domain"/>
    <property type="match status" value="2"/>
</dbReference>
<feature type="domain" description="Rhodanese" evidence="3">
    <location>
        <begin position="20"/>
        <end position="127"/>
    </location>
</feature>
<protein>
    <recommendedName>
        <fullName evidence="2">Sulfurtransferase</fullName>
    </recommendedName>
</protein>
<dbReference type="PROSITE" id="PS50206">
    <property type="entry name" value="RHODANESE_3"/>
    <property type="match status" value="2"/>
</dbReference>
<gene>
    <name evidence="4" type="ORF">GCM10009083_15840</name>
</gene>
<name>A0ABQ2CRV4_9GAMM</name>
<dbReference type="InterPro" id="IPR001307">
    <property type="entry name" value="Thiosulphate_STrfase_CS"/>
</dbReference>
<keyword evidence="2" id="KW-0808">Transferase</keyword>
<dbReference type="PROSITE" id="PS00380">
    <property type="entry name" value="RHODANESE_1"/>
    <property type="match status" value="1"/>
</dbReference>
<dbReference type="PANTHER" id="PTHR43855:SF1">
    <property type="entry name" value="THIOSULFATE SULFURTRANSFERASE"/>
    <property type="match status" value="1"/>
</dbReference>
<evidence type="ECO:0000256" key="1">
    <source>
        <dbReference type="ARBA" id="ARBA00022737"/>
    </source>
</evidence>
<dbReference type="Proteomes" id="UP000633263">
    <property type="component" value="Unassembled WGS sequence"/>
</dbReference>
<keyword evidence="1" id="KW-0677">Repeat</keyword>
<dbReference type="SMART" id="SM00450">
    <property type="entry name" value="RHOD"/>
    <property type="match status" value="2"/>
</dbReference>
<evidence type="ECO:0000313" key="5">
    <source>
        <dbReference type="Proteomes" id="UP000633263"/>
    </source>
</evidence>
<keyword evidence="5" id="KW-1185">Reference proteome</keyword>
<evidence type="ECO:0000313" key="4">
    <source>
        <dbReference type="EMBL" id="GGI99899.1"/>
    </source>
</evidence>
<evidence type="ECO:0000259" key="3">
    <source>
        <dbReference type="PROSITE" id="PS50206"/>
    </source>
</evidence>
<proteinExistence type="predicted"/>
<accession>A0ABQ2CRV4</accession>
<dbReference type="CDD" id="cd01449">
    <property type="entry name" value="TST_Repeat_2"/>
    <property type="match status" value="1"/>
</dbReference>
<evidence type="ECO:0000256" key="2">
    <source>
        <dbReference type="RuleBase" id="RU000507"/>
    </source>
</evidence>
<reference evidence="5" key="1">
    <citation type="journal article" date="2019" name="Int. J. Syst. Evol. Microbiol.">
        <title>The Global Catalogue of Microorganisms (GCM) 10K type strain sequencing project: providing services to taxonomists for standard genome sequencing and annotation.</title>
        <authorList>
            <consortium name="The Broad Institute Genomics Platform"/>
            <consortium name="The Broad Institute Genome Sequencing Center for Infectious Disease"/>
            <person name="Wu L."/>
            <person name="Ma J."/>
        </authorList>
    </citation>
    <scope>NUCLEOTIDE SEQUENCE [LARGE SCALE GENOMIC DNA]</scope>
    <source>
        <strain evidence="5">JCM 11590</strain>
    </source>
</reference>
<dbReference type="CDD" id="cd01448">
    <property type="entry name" value="TST_Repeat_1"/>
    <property type="match status" value="1"/>
</dbReference>
<feature type="domain" description="Rhodanese" evidence="3">
    <location>
        <begin position="157"/>
        <end position="268"/>
    </location>
</feature>
<sequence length="271" mass="29625">MTDTSLPLLLEPSALPSQLDPARFRLVDLSRSEQYAAAHIPGAVHLPPGSIASPAPRPGLLPDLQHLQHILGSLGHHDQLHYIVYDDEGGGWAGRFIWLLDSIGHERYSYLNGGLVAWHGEGLPLEQQSNHVEPTQPSLSIDSSVTIDLDTLLADLHNPDRVIWDARSPGEYRGERVFAAKGGHIPGAVNLEWTAGMDPERGLRLRKDLASKLAALGITPDREVVTHCQSHHRSGFTYLAAKILGYPRVKAYAGSWSEWGNHPATPVETQG</sequence>
<dbReference type="PANTHER" id="PTHR43855">
    <property type="entry name" value="THIOSULFATE SULFURTRANSFERASE"/>
    <property type="match status" value="1"/>
</dbReference>